<dbReference type="AlphaFoldDB" id="A0A7C9P6W5"/>
<accession>A0A7C9P6W5</accession>
<sequence>MSVQNPVKRLFMTLTQGVYVVGVAEAGLRDAFTASSVMQVSLQPPMLALAVNPDNASYPLLISSGIFAVTVLQDDQHDLADLFGNHSARDEDKLRRVQWHAATSGAPVLDAGVSYFDCRIVTKQPAGDHVVVMAEVTGGDFLHASARPLQYSELGDMDGSDELLPRHLDDGWPKRTDEIGVETSTSHTKDFGEKG</sequence>
<evidence type="ECO:0000256" key="3">
    <source>
        <dbReference type="SAM" id="MobiDB-lite"/>
    </source>
</evidence>
<proteinExistence type="inferred from homology"/>
<organism evidence="5 6">
    <name type="scientific">Sulfuriferula multivorans</name>
    <dbReference type="NCBI Taxonomy" id="1559896"/>
    <lineage>
        <taxon>Bacteria</taxon>
        <taxon>Pseudomonadati</taxon>
        <taxon>Pseudomonadota</taxon>
        <taxon>Betaproteobacteria</taxon>
        <taxon>Nitrosomonadales</taxon>
        <taxon>Sulfuricellaceae</taxon>
        <taxon>Sulfuriferula</taxon>
    </lineage>
</organism>
<dbReference type="GO" id="GO:0042602">
    <property type="term" value="F:riboflavin reductase (NADPH) activity"/>
    <property type="evidence" value="ECO:0007669"/>
    <property type="project" value="TreeGrafter"/>
</dbReference>
<dbReference type="GO" id="GO:0010181">
    <property type="term" value="F:FMN binding"/>
    <property type="evidence" value="ECO:0007669"/>
    <property type="project" value="InterPro"/>
</dbReference>
<dbReference type="Proteomes" id="UP000483432">
    <property type="component" value="Unassembled WGS sequence"/>
</dbReference>
<evidence type="ECO:0000256" key="1">
    <source>
        <dbReference type="ARBA" id="ARBA00008898"/>
    </source>
</evidence>
<dbReference type="InterPro" id="IPR050268">
    <property type="entry name" value="NADH-dep_flavin_reductase"/>
</dbReference>
<dbReference type="Pfam" id="PF01613">
    <property type="entry name" value="Flavin_Reduct"/>
    <property type="match status" value="1"/>
</dbReference>
<comment type="similarity">
    <text evidence="1">Belongs to the non-flavoprotein flavin reductase family.</text>
</comment>
<keyword evidence="2" id="KW-0560">Oxidoreductase</keyword>
<feature type="compositionally biased region" description="Basic and acidic residues" evidence="3">
    <location>
        <begin position="168"/>
        <end position="178"/>
    </location>
</feature>
<evidence type="ECO:0000259" key="4">
    <source>
        <dbReference type="SMART" id="SM00903"/>
    </source>
</evidence>
<gene>
    <name evidence="5" type="ORF">GZ085_04085</name>
</gene>
<evidence type="ECO:0000256" key="2">
    <source>
        <dbReference type="ARBA" id="ARBA00023002"/>
    </source>
</evidence>
<evidence type="ECO:0000313" key="6">
    <source>
        <dbReference type="Proteomes" id="UP000483432"/>
    </source>
</evidence>
<dbReference type="EMBL" id="JAAFGW010000039">
    <property type="protein sequence ID" value="NDP47567.1"/>
    <property type="molecule type" value="Genomic_DNA"/>
</dbReference>
<feature type="domain" description="Flavin reductase like" evidence="4">
    <location>
        <begin position="11"/>
        <end position="158"/>
    </location>
</feature>
<dbReference type="SUPFAM" id="SSF50475">
    <property type="entry name" value="FMN-binding split barrel"/>
    <property type="match status" value="1"/>
</dbReference>
<dbReference type="Gene3D" id="2.30.110.10">
    <property type="entry name" value="Electron Transport, Fmn-binding Protein, Chain A"/>
    <property type="match status" value="1"/>
</dbReference>
<dbReference type="InterPro" id="IPR012349">
    <property type="entry name" value="Split_barrel_FMN-bd"/>
</dbReference>
<dbReference type="SMART" id="SM00903">
    <property type="entry name" value="Flavin_Reduct"/>
    <property type="match status" value="1"/>
</dbReference>
<comment type="caution">
    <text evidence="5">The sequence shown here is derived from an EMBL/GenBank/DDBJ whole genome shotgun (WGS) entry which is preliminary data.</text>
</comment>
<evidence type="ECO:0000313" key="5">
    <source>
        <dbReference type="EMBL" id="NDP47567.1"/>
    </source>
</evidence>
<protein>
    <submittedName>
        <fullName evidence="5">Flavin reductase</fullName>
    </submittedName>
</protein>
<dbReference type="PANTHER" id="PTHR30466:SF11">
    <property type="entry name" value="FLAVIN-DEPENDENT MONOOXYGENASE, REDUCTASE SUBUNIT HSAB"/>
    <property type="match status" value="1"/>
</dbReference>
<dbReference type="PANTHER" id="PTHR30466">
    <property type="entry name" value="FLAVIN REDUCTASE"/>
    <property type="match status" value="1"/>
</dbReference>
<name>A0A7C9P6W5_9PROT</name>
<feature type="region of interest" description="Disordered" evidence="3">
    <location>
        <begin position="168"/>
        <end position="195"/>
    </location>
</feature>
<reference evidence="5 6" key="1">
    <citation type="submission" date="2019-09" db="EMBL/GenBank/DDBJ databases">
        <title>H2 Metabolism Revealed by Metagenomic Analysis in Subglacial Sediment of East Antarctica.</title>
        <authorList>
            <person name="Yang Z."/>
            <person name="Zhang Y."/>
            <person name="Lv Y."/>
            <person name="Yan W."/>
            <person name="Xiao X."/>
            <person name="Sun B."/>
            <person name="Ma H."/>
        </authorList>
    </citation>
    <scope>NUCLEOTIDE SEQUENCE [LARGE SCALE GENOMIC DNA]</scope>
    <source>
        <strain evidence="5">Bin2_2</strain>
    </source>
</reference>
<dbReference type="InterPro" id="IPR002563">
    <property type="entry name" value="Flavin_Rdtase-like_dom"/>
</dbReference>